<gene>
    <name evidence="1" type="ORF">G2W53_013991</name>
</gene>
<organism evidence="1 2">
    <name type="scientific">Senna tora</name>
    <dbReference type="NCBI Taxonomy" id="362788"/>
    <lineage>
        <taxon>Eukaryota</taxon>
        <taxon>Viridiplantae</taxon>
        <taxon>Streptophyta</taxon>
        <taxon>Embryophyta</taxon>
        <taxon>Tracheophyta</taxon>
        <taxon>Spermatophyta</taxon>
        <taxon>Magnoliopsida</taxon>
        <taxon>eudicotyledons</taxon>
        <taxon>Gunneridae</taxon>
        <taxon>Pentapetalae</taxon>
        <taxon>rosids</taxon>
        <taxon>fabids</taxon>
        <taxon>Fabales</taxon>
        <taxon>Fabaceae</taxon>
        <taxon>Caesalpinioideae</taxon>
        <taxon>Cassia clade</taxon>
        <taxon>Senna</taxon>
    </lineage>
</organism>
<dbReference type="Proteomes" id="UP000634136">
    <property type="component" value="Unassembled WGS sequence"/>
</dbReference>
<proteinExistence type="predicted"/>
<dbReference type="InterPro" id="IPR004158">
    <property type="entry name" value="DUF247_pln"/>
</dbReference>
<keyword evidence="2" id="KW-1185">Reference proteome</keyword>
<accession>A0A834TZP5</accession>
<dbReference type="OrthoDB" id="1896044at2759"/>
<sequence>MESYKLLLLQQFNDRFVKDTYLHIHEGFVDAAFIIELFLMNHENKFFEANSIMSTPSVMTNIWNDLLCLENQFPFFVLQELFDLAFPDLICKDKNLPSLLELTFEFFSDYNMQNIKPNPHIRIKHFTNLLRIFYLPTDYEQNRSKLEFEQSGNNVLFHSASELHEKGVKPKAMLIRIEVLRTSS</sequence>
<dbReference type="AlphaFoldDB" id="A0A834TZP5"/>
<name>A0A834TZP5_9FABA</name>
<dbReference type="Pfam" id="PF03140">
    <property type="entry name" value="DUF247"/>
    <property type="match status" value="1"/>
</dbReference>
<dbReference type="PANTHER" id="PTHR31170:SF25">
    <property type="entry name" value="BNAA09G04570D PROTEIN"/>
    <property type="match status" value="1"/>
</dbReference>
<evidence type="ECO:0000313" key="1">
    <source>
        <dbReference type="EMBL" id="KAF7831658.1"/>
    </source>
</evidence>
<dbReference type="PANTHER" id="PTHR31170">
    <property type="entry name" value="BNAC04G53230D PROTEIN"/>
    <property type="match status" value="1"/>
</dbReference>
<evidence type="ECO:0000313" key="2">
    <source>
        <dbReference type="Proteomes" id="UP000634136"/>
    </source>
</evidence>
<reference evidence="1" key="1">
    <citation type="submission" date="2020-09" db="EMBL/GenBank/DDBJ databases">
        <title>Genome-Enabled Discovery of Anthraquinone Biosynthesis in Senna tora.</title>
        <authorList>
            <person name="Kang S.-H."/>
            <person name="Pandey R.P."/>
            <person name="Lee C.-M."/>
            <person name="Sim J.-S."/>
            <person name="Jeong J.-T."/>
            <person name="Choi B.-S."/>
            <person name="Jung M."/>
            <person name="Ginzburg D."/>
            <person name="Zhao K."/>
            <person name="Won S.Y."/>
            <person name="Oh T.-J."/>
            <person name="Yu Y."/>
            <person name="Kim N.-H."/>
            <person name="Lee O.R."/>
            <person name="Lee T.-H."/>
            <person name="Bashyal P."/>
            <person name="Kim T.-S."/>
            <person name="Lee W.-H."/>
            <person name="Kawkins C."/>
            <person name="Kim C.-K."/>
            <person name="Kim J.S."/>
            <person name="Ahn B.O."/>
            <person name="Rhee S.Y."/>
            <person name="Sohng J.K."/>
        </authorList>
    </citation>
    <scope>NUCLEOTIDE SEQUENCE</scope>
    <source>
        <tissue evidence="1">Leaf</tissue>
    </source>
</reference>
<protein>
    <submittedName>
        <fullName evidence="1">UPF0481 protein</fullName>
    </submittedName>
</protein>
<comment type="caution">
    <text evidence="1">The sequence shown here is derived from an EMBL/GenBank/DDBJ whole genome shotgun (WGS) entry which is preliminary data.</text>
</comment>
<dbReference type="EMBL" id="JAAIUW010000005">
    <property type="protein sequence ID" value="KAF7831658.1"/>
    <property type="molecule type" value="Genomic_DNA"/>
</dbReference>